<dbReference type="InterPro" id="IPR009100">
    <property type="entry name" value="AcylCoA_DH/oxidase_NM_dom_sf"/>
</dbReference>
<dbReference type="Pfam" id="PF02771">
    <property type="entry name" value="Acyl-CoA_dh_N"/>
    <property type="match status" value="1"/>
</dbReference>
<evidence type="ECO:0000256" key="3">
    <source>
        <dbReference type="ARBA" id="ARBA00019125"/>
    </source>
</evidence>
<dbReference type="PANTHER" id="PTHR48083">
    <property type="entry name" value="MEDIUM-CHAIN SPECIFIC ACYL-COA DEHYDROGENASE, MITOCHONDRIAL-RELATED"/>
    <property type="match status" value="1"/>
</dbReference>
<evidence type="ECO:0000259" key="10">
    <source>
        <dbReference type="Pfam" id="PF02771"/>
    </source>
</evidence>
<dbReference type="PROSITE" id="PS00073">
    <property type="entry name" value="ACYL_COA_DH_2"/>
    <property type="match status" value="1"/>
</dbReference>
<keyword evidence="4 7" id="KW-0285">Flavoprotein</keyword>
<evidence type="ECO:0000313" key="12">
    <source>
        <dbReference type="Proteomes" id="UP001595711"/>
    </source>
</evidence>
<dbReference type="Pfam" id="PF00441">
    <property type="entry name" value="Acyl-CoA_dh_1"/>
    <property type="match status" value="1"/>
</dbReference>
<evidence type="ECO:0000256" key="4">
    <source>
        <dbReference type="ARBA" id="ARBA00022630"/>
    </source>
</evidence>
<evidence type="ECO:0000259" key="8">
    <source>
        <dbReference type="Pfam" id="PF00441"/>
    </source>
</evidence>
<dbReference type="PANTHER" id="PTHR48083:SF2">
    <property type="entry name" value="MEDIUM-CHAIN SPECIFIC ACYL-COA DEHYDROGENASE, MITOCHONDRIAL"/>
    <property type="match status" value="1"/>
</dbReference>
<keyword evidence="12" id="KW-1185">Reference proteome</keyword>
<dbReference type="InterPro" id="IPR013786">
    <property type="entry name" value="AcylCoA_DH/ox_N"/>
</dbReference>
<dbReference type="PIRSF" id="PIRSF016578">
    <property type="entry name" value="HsaA"/>
    <property type="match status" value="1"/>
</dbReference>
<comment type="caution">
    <text evidence="11">The sequence shown here is derived from an EMBL/GenBank/DDBJ whole genome shotgun (WGS) entry which is preliminary data.</text>
</comment>
<dbReference type="InterPro" id="IPR009075">
    <property type="entry name" value="AcylCo_DH/oxidase_C"/>
</dbReference>
<dbReference type="InterPro" id="IPR046373">
    <property type="entry name" value="Acyl-CoA_Oxase/DH_mid-dom_sf"/>
</dbReference>
<feature type="domain" description="Acyl-CoA oxidase/dehydrogenase middle" evidence="9">
    <location>
        <begin position="124"/>
        <end position="220"/>
    </location>
</feature>
<feature type="domain" description="Acyl-CoA dehydrogenase/oxidase N-terminal" evidence="10">
    <location>
        <begin position="7"/>
        <end position="120"/>
    </location>
</feature>
<evidence type="ECO:0000259" key="9">
    <source>
        <dbReference type="Pfam" id="PF02770"/>
    </source>
</evidence>
<comment type="similarity">
    <text evidence="2 7">Belongs to the acyl-CoA dehydrogenase family.</text>
</comment>
<dbReference type="Pfam" id="PF02770">
    <property type="entry name" value="Acyl-CoA_dh_M"/>
    <property type="match status" value="1"/>
</dbReference>
<dbReference type="Gene3D" id="2.40.110.10">
    <property type="entry name" value="Butyryl-CoA Dehydrogenase, subunit A, domain 2"/>
    <property type="match status" value="1"/>
</dbReference>
<dbReference type="Proteomes" id="UP001595711">
    <property type="component" value="Unassembled WGS sequence"/>
</dbReference>
<dbReference type="InterPro" id="IPR006089">
    <property type="entry name" value="Acyl-CoA_DH_CS"/>
</dbReference>
<accession>A0ABV7VJ87</accession>
<evidence type="ECO:0000256" key="6">
    <source>
        <dbReference type="ARBA" id="ARBA00023002"/>
    </source>
</evidence>
<evidence type="ECO:0000256" key="7">
    <source>
        <dbReference type="RuleBase" id="RU362125"/>
    </source>
</evidence>
<dbReference type="InterPro" id="IPR037069">
    <property type="entry name" value="AcylCoA_DH/ox_N_sf"/>
</dbReference>
<evidence type="ECO:0000256" key="5">
    <source>
        <dbReference type="ARBA" id="ARBA00022827"/>
    </source>
</evidence>
<proteinExistence type="inferred from homology"/>
<dbReference type="EMBL" id="JBHRYJ010000002">
    <property type="protein sequence ID" value="MFC3676213.1"/>
    <property type="molecule type" value="Genomic_DNA"/>
</dbReference>
<dbReference type="InterPro" id="IPR036250">
    <property type="entry name" value="AcylCo_DH-like_C"/>
</dbReference>
<reference evidence="12" key="1">
    <citation type="journal article" date="2019" name="Int. J. Syst. Evol. Microbiol.">
        <title>The Global Catalogue of Microorganisms (GCM) 10K type strain sequencing project: providing services to taxonomists for standard genome sequencing and annotation.</title>
        <authorList>
            <consortium name="The Broad Institute Genomics Platform"/>
            <consortium name="The Broad Institute Genome Sequencing Center for Infectious Disease"/>
            <person name="Wu L."/>
            <person name="Ma J."/>
        </authorList>
    </citation>
    <scope>NUCLEOTIDE SEQUENCE [LARGE SCALE GENOMIC DNA]</scope>
    <source>
        <strain evidence="12">KCTC 42182</strain>
    </source>
</reference>
<dbReference type="InterPro" id="IPR006091">
    <property type="entry name" value="Acyl-CoA_Oxase/DH_mid-dom"/>
</dbReference>
<keyword evidence="6 7" id="KW-0560">Oxidoreductase</keyword>
<dbReference type="SUPFAM" id="SSF56645">
    <property type="entry name" value="Acyl-CoA dehydrogenase NM domain-like"/>
    <property type="match status" value="1"/>
</dbReference>
<name>A0ABV7VJ87_9PROT</name>
<gene>
    <name evidence="11" type="ORF">ACFOOQ_11705</name>
</gene>
<dbReference type="PROSITE" id="PS00072">
    <property type="entry name" value="ACYL_COA_DH_1"/>
    <property type="match status" value="1"/>
</dbReference>
<dbReference type="InterPro" id="IPR050741">
    <property type="entry name" value="Acyl-CoA_dehydrogenase"/>
</dbReference>
<evidence type="ECO:0000313" key="11">
    <source>
        <dbReference type="EMBL" id="MFC3676213.1"/>
    </source>
</evidence>
<evidence type="ECO:0000256" key="2">
    <source>
        <dbReference type="ARBA" id="ARBA00009347"/>
    </source>
</evidence>
<evidence type="ECO:0000256" key="1">
    <source>
        <dbReference type="ARBA" id="ARBA00001974"/>
    </source>
</evidence>
<feature type="domain" description="Acyl-CoA dehydrogenase/oxidase C-terminal" evidence="8">
    <location>
        <begin position="232"/>
        <end position="379"/>
    </location>
</feature>
<dbReference type="Gene3D" id="1.10.540.10">
    <property type="entry name" value="Acyl-CoA dehydrogenase/oxidase, N-terminal domain"/>
    <property type="match status" value="1"/>
</dbReference>
<keyword evidence="5 7" id="KW-0274">FAD</keyword>
<comment type="cofactor">
    <cofactor evidence="1 7">
        <name>FAD</name>
        <dbReference type="ChEBI" id="CHEBI:57692"/>
    </cofactor>
</comment>
<dbReference type="SUPFAM" id="SSF47203">
    <property type="entry name" value="Acyl-CoA dehydrogenase C-terminal domain-like"/>
    <property type="match status" value="1"/>
</dbReference>
<dbReference type="Gene3D" id="1.20.140.10">
    <property type="entry name" value="Butyryl-CoA Dehydrogenase, subunit A, domain 3"/>
    <property type="match status" value="1"/>
</dbReference>
<sequence>MRTIYETDEHVALREQVARFVDNEVRPHGAAWEETGMVPRAVLRQMGALGFFGIRYPETYGGSEQGQIASAILAEECGLSGFGGFSATVLVHTDMASPHLAHAGNAQQLDRWFAKVIAGELITAVAVTEPDAGSDVAAIRTRARRDGDAYVLNGSKMFITNGVHADLYFVAAKTDPEAKGSRAISIFAVEKGTPGFSVGRSLKKHGWLCSDTAELVFDNCRVPAENRLGDENRGFYAIMRNFQNERLVLGAMAVGECRRALQITREYVTTRKAFGGVLADKQAIRQRLSMLEARTEAARQLVYHAAWLAEQGGDAVREVSMVKALCGELVNAVTYDCVQFHGGAGYLRDSEIERMARDARIHPIGGGATEVMLEEIAKRWPA</sequence>
<organism evidence="11 12">
    <name type="scientific">Ferrovibrio xuzhouensis</name>
    <dbReference type="NCBI Taxonomy" id="1576914"/>
    <lineage>
        <taxon>Bacteria</taxon>
        <taxon>Pseudomonadati</taxon>
        <taxon>Pseudomonadota</taxon>
        <taxon>Alphaproteobacteria</taxon>
        <taxon>Rhodospirillales</taxon>
        <taxon>Rhodospirillaceae</taxon>
        <taxon>Ferrovibrio</taxon>
    </lineage>
</organism>
<protein>
    <recommendedName>
        <fullName evidence="3">Medium-chain specific acyl-CoA dehydrogenase, mitochondrial</fullName>
    </recommendedName>
</protein>
<dbReference type="RefSeq" id="WP_379726399.1">
    <property type="nucleotide sequence ID" value="NZ_JBHRYJ010000002.1"/>
</dbReference>